<dbReference type="Gene3D" id="3.90.1600.10">
    <property type="entry name" value="Palm domain of DNA polymerase"/>
    <property type="match status" value="2"/>
</dbReference>
<dbReference type="PROSITE" id="PS50817">
    <property type="entry name" value="INTEIN_N_TER"/>
    <property type="match status" value="1"/>
</dbReference>
<dbReference type="SUPFAM" id="SSF51294">
    <property type="entry name" value="Hedgehog/intein (Hint) domain"/>
    <property type="match status" value="1"/>
</dbReference>
<dbReference type="InterPro" id="IPR036397">
    <property type="entry name" value="RNaseH_sf"/>
</dbReference>
<dbReference type="GO" id="GO:0003887">
    <property type="term" value="F:DNA-directed DNA polymerase activity"/>
    <property type="evidence" value="ECO:0007669"/>
    <property type="project" value="UniProtKB-KW"/>
</dbReference>
<dbReference type="InterPro" id="IPR050240">
    <property type="entry name" value="DNA_pol_type-B"/>
</dbReference>
<dbReference type="Gene3D" id="2.170.16.10">
    <property type="entry name" value="Hedgehog/Intein (Hint) domain"/>
    <property type="match status" value="1"/>
</dbReference>
<dbReference type="InterPro" id="IPR036844">
    <property type="entry name" value="Hint_dom_sf"/>
</dbReference>
<proteinExistence type="inferred from homology"/>
<dbReference type="Gene3D" id="1.10.132.60">
    <property type="entry name" value="DNA polymerase family B, C-terminal domain"/>
    <property type="match status" value="1"/>
</dbReference>
<dbReference type="InterPro" id="IPR023211">
    <property type="entry name" value="DNA_pol_palm_dom_sf"/>
</dbReference>
<dbReference type="PRINTS" id="PR00106">
    <property type="entry name" value="DNAPOLB"/>
</dbReference>
<accession>A0A6C0JZ17</accession>
<dbReference type="InterPro" id="IPR003587">
    <property type="entry name" value="Hint_dom_N"/>
</dbReference>
<dbReference type="NCBIfam" id="TIGR01445">
    <property type="entry name" value="intein_Nterm"/>
    <property type="match status" value="1"/>
</dbReference>
<dbReference type="Pfam" id="PF00136">
    <property type="entry name" value="DNA_pol_B"/>
    <property type="match status" value="2"/>
</dbReference>
<dbReference type="GO" id="GO:0008296">
    <property type="term" value="F:3'-5'-DNA exonuclease activity"/>
    <property type="evidence" value="ECO:0007669"/>
    <property type="project" value="TreeGrafter"/>
</dbReference>
<evidence type="ECO:0000256" key="3">
    <source>
        <dbReference type="ARBA" id="ARBA00022679"/>
    </source>
</evidence>
<evidence type="ECO:0000256" key="5">
    <source>
        <dbReference type="ARBA" id="ARBA00022932"/>
    </source>
</evidence>
<dbReference type="NCBIfam" id="TIGR01443">
    <property type="entry name" value="intein_Cterm"/>
    <property type="match status" value="1"/>
</dbReference>
<dbReference type="EMBL" id="MN740701">
    <property type="protein sequence ID" value="QHU09024.1"/>
    <property type="molecule type" value="Genomic_DNA"/>
</dbReference>
<evidence type="ECO:0000256" key="1">
    <source>
        <dbReference type="ARBA" id="ARBA00005755"/>
    </source>
</evidence>
<feature type="region of interest" description="Disordered" evidence="8">
    <location>
        <begin position="1028"/>
        <end position="1047"/>
    </location>
</feature>
<dbReference type="InterPro" id="IPR012337">
    <property type="entry name" value="RNaseH-like_sf"/>
</dbReference>
<evidence type="ECO:0000256" key="2">
    <source>
        <dbReference type="ARBA" id="ARBA00012417"/>
    </source>
</evidence>
<dbReference type="InterPro" id="IPR006133">
    <property type="entry name" value="DNA-dir_DNA_pol_B_exonuc"/>
</dbReference>
<dbReference type="GO" id="GO:0000166">
    <property type="term" value="F:nucleotide binding"/>
    <property type="evidence" value="ECO:0007669"/>
    <property type="project" value="InterPro"/>
</dbReference>
<dbReference type="PROSITE" id="PS50818">
    <property type="entry name" value="INTEIN_C_TER"/>
    <property type="match status" value="1"/>
</dbReference>
<keyword evidence="3" id="KW-0808">Transferase</keyword>
<dbReference type="GO" id="GO:0045004">
    <property type="term" value="P:DNA replication proofreading"/>
    <property type="evidence" value="ECO:0007669"/>
    <property type="project" value="TreeGrafter"/>
</dbReference>
<dbReference type="GO" id="GO:0003677">
    <property type="term" value="F:DNA binding"/>
    <property type="evidence" value="ECO:0007669"/>
    <property type="project" value="UniProtKB-KW"/>
</dbReference>
<dbReference type="Pfam" id="PF03104">
    <property type="entry name" value="DNA_pol_B_exo1"/>
    <property type="match status" value="1"/>
</dbReference>
<dbReference type="GO" id="GO:0006287">
    <property type="term" value="P:base-excision repair, gap-filling"/>
    <property type="evidence" value="ECO:0007669"/>
    <property type="project" value="TreeGrafter"/>
</dbReference>
<dbReference type="InterPro" id="IPR006172">
    <property type="entry name" value="DNA-dir_DNA_pol_B"/>
</dbReference>
<name>A0A6C0JZ17_9ZZZZ</name>
<dbReference type="AlphaFoldDB" id="A0A6C0JZ17"/>
<dbReference type="GO" id="GO:0043625">
    <property type="term" value="C:delta DNA polymerase complex"/>
    <property type="evidence" value="ECO:0007669"/>
    <property type="project" value="TreeGrafter"/>
</dbReference>
<dbReference type="GO" id="GO:0016539">
    <property type="term" value="P:intein-mediated protein splicing"/>
    <property type="evidence" value="ECO:0007669"/>
    <property type="project" value="InterPro"/>
</dbReference>
<sequence>MVVFQALTWEARDEDEAHIVSIFGRTSEGESVCVTTNFLPFFYVKLNPGEGKMGAELLYKKINKLCPGCLSRFALSQAKDVWGFQNNKKSLFIKLYFNSLMAFKMVNNTLRRTLPEEFRPRRVYESNLDPVLRLMHLTGIQSTGWLDSGDNCIQGNYAHTDIDLYCRDWKTLKPVEKNEIAPFVFASIDIECNSSTGKFPDPEIEGDACFQIAISLIHFGDDEPYYKTCLCYKKTDTDVKGASIVSFPSEKELLVGFRHFLHQHDVDILTGWNIFGFDMNYIYERAVLCGCPNIFYNLGKLKDTKSKIMYKNLSSSALGHNEFKLLPMPGRFIYDMFFEVKKGYKLDSYKLNEVSKLYLGEEKIDMTPKEMFARFKEEDPIKLREVAEYCIQDTLLPIKLDKKLCILLNLLEMAKATWVPIDFLAERGQQIKVFSQLAKKAKELGFIIPVIRYGSQPVESYTGATVLEAHKGAYYKPITALDFEGLYPSIMMAHNLCYSSLVMDPKYENIPGVVYESFKIGNLTYKFAQNVDTLLPSILKELKQFRKQAKKDMSLSSEGYMKEVFNGKQLAYKVSMNSVYGFTGAGKGILPCVPIASSVTMIGRSMIDATKNYVEKNFPGSKVRYGDSVTGDTPILIRENRESCDIVRIDNLVKEYKTNGEKEFQPIFNIEVWTENGFTPIKQIIRHKTTKKMYRITTGEGLVDVTEDHSLLNEDSEMVKPGEVSLGSKLLHGHSKNAITNPSEPGLDTYTVSLIGEYFAKGNIDVIPRCILNAPREYLYHFINGFFKHSLYFEFSNKLKCAQMYFICKRAKHIVRMYQNEDNYCLEFGTHREPHAIKKIEYLGETEQYVYDLTTQSHHFHVGPGELIVHNTDSVMVEFDVGDRTGEDAIAYSWELGERAASECTKLFKSPNNLELEKVYCPYFLYSKKRYAAKLWTKGKDEKMHMNYIDVKGLQLVRRDNTPYVREVCKELLDVVLSSDDPEPAKNLAHQRAVELIDGSVPYKKLLLSQQLGDNYKSENLPHVSVRNKMRERQPGSEPQSGDRVPYILVDTGNPRAKAYEKAEDPLWVQENNLPIDYNYYFQNKFLNPICDLLEPLVENPKDEIFGDLIVKKIRRGKKMLVPDKNQPSVLDIFKKWELSNSKSSSSS</sequence>
<evidence type="ECO:0000256" key="8">
    <source>
        <dbReference type="SAM" id="MobiDB-lite"/>
    </source>
</evidence>
<evidence type="ECO:0000256" key="4">
    <source>
        <dbReference type="ARBA" id="ARBA00022695"/>
    </source>
</evidence>
<dbReference type="SUPFAM" id="SSF53098">
    <property type="entry name" value="Ribonuclease H-like"/>
    <property type="match status" value="1"/>
</dbReference>
<dbReference type="InterPro" id="IPR006134">
    <property type="entry name" value="DNA-dir_DNA_pol_B_multi_dom"/>
</dbReference>
<keyword evidence="6" id="KW-0238">DNA-binding</keyword>
<keyword evidence="5" id="KW-0239">DNA-directed DNA polymerase</keyword>
<keyword evidence="4" id="KW-0548">Nucleotidyltransferase</keyword>
<dbReference type="Gene3D" id="3.30.420.10">
    <property type="entry name" value="Ribonuclease H-like superfamily/Ribonuclease H"/>
    <property type="match status" value="1"/>
</dbReference>
<dbReference type="GO" id="GO:0006297">
    <property type="term" value="P:nucleotide-excision repair, DNA gap filling"/>
    <property type="evidence" value="ECO:0007669"/>
    <property type="project" value="TreeGrafter"/>
</dbReference>
<dbReference type="SMART" id="SM00306">
    <property type="entry name" value="HintN"/>
    <property type="match status" value="1"/>
</dbReference>
<organism evidence="10">
    <name type="scientific">viral metagenome</name>
    <dbReference type="NCBI Taxonomy" id="1070528"/>
    <lineage>
        <taxon>unclassified sequences</taxon>
        <taxon>metagenomes</taxon>
        <taxon>organismal metagenomes</taxon>
    </lineage>
</organism>
<evidence type="ECO:0000259" key="9">
    <source>
        <dbReference type="SMART" id="SM00306"/>
    </source>
</evidence>
<dbReference type="PANTHER" id="PTHR10322:SF23">
    <property type="entry name" value="DNA POLYMERASE DELTA CATALYTIC SUBUNIT"/>
    <property type="match status" value="1"/>
</dbReference>
<dbReference type="CDD" id="cd00081">
    <property type="entry name" value="Hint"/>
    <property type="match status" value="1"/>
</dbReference>
<dbReference type="EC" id="2.7.7.7" evidence="2"/>
<dbReference type="InterPro" id="IPR042087">
    <property type="entry name" value="DNA_pol_B_thumb"/>
</dbReference>
<dbReference type="InterPro" id="IPR006141">
    <property type="entry name" value="Intein_N"/>
</dbReference>
<evidence type="ECO:0000256" key="6">
    <source>
        <dbReference type="ARBA" id="ARBA00023125"/>
    </source>
</evidence>
<evidence type="ECO:0000256" key="7">
    <source>
        <dbReference type="ARBA" id="ARBA00049244"/>
    </source>
</evidence>
<feature type="domain" description="Hint" evidence="9">
    <location>
        <begin position="626"/>
        <end position="729"/>
    </location>
</feature>
<dbReference type="Gene3D" id="3.30.342.10">
    <property type="entry name" value="DNA Polymerase, chain B, domain 1"/>
    <property type="match status" value="1"/>
</dbReference>
<dbReference type="PANTHER" id="PTHR10322">
    <property type="entry name" value="DNA POLYMERASE CATALYTIC SUBUNIT"/>
    <property type="match status" value="1"/>
</dbReference>
<reference evidence="10" key="1">
    <citation type="journal article" date="2020" name="Nature">
        <title>Giant virus diversity and host interactions through global metagenomics.</title>
        <authorList>
            <person name="Schulz F."/>
            <person name="Roux S."/>
            <person name="Paez-Espino D."/>
            <person name="Jungbluth S."/>
            <person name="Walsh D.A."/>
            <person name="Denef V.J."/>
            <person name="McMahon K.D."/>
            <person name="Konstantinidis K.T."/>
            <person name="Eloe-Fadrosh E.A."/>
            <person name="Kyrpides N.C."/>
            <person name="Woyke T."/>
        </authorList>
    </citation>
    <scope>NUCLEOTIDE SEQUENCE</scope>
    <source>
        <strain evidence="10">GVMAG-S-1064190-84</strain>
    </source>
</reference>
<comment type="similarity">
    <text evidence="1">Belongs to the DNA polymerase type-B family.</text>
</comment>
<evidence type="ECO:0000313" key="10">
    <source>
        <dbReference type="EMBL" id="QHU09024.1"/>
    </source>
</evidence>
<dbReference type="InterPro" id="IPR043502">
    <property type="entry name" value="DNA/RNA_pol_sf"/>
</dbReference>
<dbReference type="InterPro" id="IPR030934">
    <property type="entry name" value="Intein_C"/>
</dbReference>
<comment type="catalytic activity">
    <reaction evidence="7">
        <text>DNA(n) + a 2'-deoxyribonucleoside 5'-triphosphate = DNA(n+1) + diphosphate</text>
        <dbReference type="Rhea" id="RHEA:22508"/>
        <dbReference type="Rhea" id="RHEA-COMP:17339"/>
        <dbReference type="Rhea" id="RHEA-COMP:17340"/>
        <dbReference type="ChEBI" id="CHEBI:33019"/>
        <dbReference type="ChEBI" id="CHEBI:61560"/>
        <dbReference type="ChEBI" id="CHEBI:173112"/>
        <dbReference type="EC" id="2.7.7.7"/>
    </reaction>
</comment>
<dbReference type="SMART" id="SM00486">
    <property type="entry name" value="POLBc"/>
    <property type="match status" value="1"/>
</dbReference>
<dbReference type="SUPFAM" id="SSF56672">
    <property type="entry name" value="DNA/RNA polymerases"/>
    <property type="match status" value="1"/>
</dbReference>
<protein>
    <recommendedName>
        <fullName evidence="2">DNA-directed DNA polymerase</fullName>
        <ecNumber evidence="2">2.7.7.7</ecNumber>
    </recommendedName>
</protein>